<feature type="non-terminal residue" evidence="3">
    <location>
        <position position="269"/>
    </location>
</feature>
<organism evidence="3 4">
    <name type="scientific">Antrodiella citrinella</name>
    <dbReference type="NCBI Taxonomy" id="2447956"/>
    <lineage>
        <taxon>Eukaryota</taxon>
        <taxon>Fungi</taxon>
        <taxon>Dikarya</taxon>
        <taxon>Basidiomycota</taxon>
        <taxon>Agaricomycotina</taxon>
        <taxon>Agaricomycetes</taxon>
        <taxon>Polyporales</taxon>
        <taxon>Steccherinaceae</taxon>
        <taxon>Antrodiella</taxon>
    </lineage>
</organism>
<dbReference type="PANTHER" id="PTHR46929">
    <property type="entry name" value="EXPRESSED PROTEIN"/>
    <property type="match status" value="1"/>
</dbReference>
<evidence type="ECO:0000313" key="3">
    <source>
        <dbReference type="EMBL" id="THH13544.1"/>
    </source>
</evidence>
<dbReference type="AlphaFoldDB" id="A0A4S4LMU3"/>
<evidence type="ECO:0000259" key="2">
    <source>
        <dbReference type="Pfam" id="PF12776"/>
    </source>
</evidence>
<protein>
    <recommendedName>
        <fullName evidence="2">Myb/SANT-like domain-containing protein</fullName>
    </recommendedName>
</protein>
<comment type="caution">
    <text evidence="3">The sequence shown here is derived from an EMBL/GenBank/DDBJ whole genome shotgun (WGS) entry which is preliminary data.</text>
</comment>
<dbReference type="Proteomes" id="UP000308730">
    <property type="component" value="Unassembled WGS sequence"/>
</dbReference>
<feature type="compositionally biased region" description="Low complexity" evidence="1">
    <location>
        <begin position="215"/>
        <end position="257"/>
    </location>
</feature>
<dbReference type="Pfam" id="PF12776">
    <property type="entry name" value="Myb_DNA-bind_3"/>
    <property type="match status" value="1"/>
</dbReference>
<dbReference type="PANTHER" id="PTHR46929:SF3">
    <property type="entry name" value="MYB_SANT-LIKE DOMAIN-CONTAINING PROTEIN"/>
    <property type="match status" value="1"/>
</dbReference>
<feature type="domain" description="Myb/SANT-like" evidence="2">
    <location>
        <begin position="7"/>
        <end position="98"/>
    </location>
</feature>
<dbReference type="EMBL" id="SGPM01001055">
    <property type="protein sequence ID" value="THH13544.1"/>
    <property type="molecule type" value="Genomic_DNA"/>
</dbReference>
<accession>A0A4S4LMU3</accession>
<name>A0A4S4LMU3_9APHY</name>
<reference evidence="3 4" key="1">
    <citation type="submission" date="2019-02" db="EMBL/GenBank/DDBJ databases">
        <title>Genome sequencing of the rare red list fungi Antrodiella citrinella (Flaviporus citrinellus).</title>
        <authorList>
            <person name="Buettner E."/>
            <person name="Kellner H."/>
        </authorList>
    </citation>
    <scope>NUCLEOTIDE SEQUENCE [LARGE SCALE GENOMIC DNA]</scope>
    <source>
        <strain evidence="3 4">DSM 108506</strain>
    </source>
</reference>
<keyword evidence="4" id="KW-1185">Reference proteome</keyword>
<feature type="region of interest" description="Disordered" evidence="1">
    <location>
        <begin position="215"/>
        <end position="269"/>
    </location>
</feature>
<proteinExistence type="predicted"/>
<gene>
    <name evidence="3" type="ORF">EUX98_g9710</name>
</gene>
<evidence type="ECO:0000256" key="1">
    <source>
        <dbReference type="SAM" id="MobiDB-lite"/>
    </source>
</evidence>
<dbReference type="InterPro" id="IPR024752">
    <property type="entry name" value="Myb/SANT-like_dom"/>
</dbReference>
<sequence>MVAARATWCPSDDAILINYLLDCKIHGDMADNSFKPVTWQGAATKFRDLAGQVGAVKSSQSCKDRAQSIKNNFCIVKKIRELSGVGWDAQTCTVIASGLVCEAYLATNRKANHWKTHGFPLYDKCEELWVGTIATGGGALHIPPAQNAAAVHAAAAVNTIPAAAATLIVPIGPATIARDEVADPAITPPAHTTLTATVADTPDDDDSIMLIATPTATSSAHSSPSRSPHHPPTSSASSRSATSAASSPAPVKSKSTTAAMDHIASAMTK</sequence>
<dbReference type="OrthoDB" id="76215at2759"/>
<evidence type="ECO:0000313" key="4">
    <source>
        <dbReference type="Proteomes" id="UP000308730"/>
    </source>
</evidence>